<gene>
    <name evidence="1" type="ORF">Sangu_0371700</name>
</gene>
<name>A0AAW2QRM4_9LAMI</name>
<organism evidence="1">
    <name type="scientific">Sesamum angustifolium</name>
    <dbReference type="NCBI Taxonomy" id="2727405"/>
    <lineage>
        <taxon>Eukaryota</taxon>
        <taxon>Viridiplantae</taxon>
        <taxon>Streptophyta</taxon>
        <taxon>Embryophyta</taxon>
        <taxon>Tracheophyta</taxon>
        <taxon>Spermatophyta</taxon>
        <taxon>Magnoliopsida</taxon>
        <taxon>eudicotyledons</taxon>
        <taxon>Gunneridae</taxon>
        <taxon>Pentapetalae</taxon>
        <taxon>asterids</taxon>
        <taxon>lamiids</taxon>
        <taxon>Lamiales</taxon>
        <taxon>Pedaliaceae</taxon>
        <taxon>Sesamum</taxon>
    </lineage>
</organism>
<reference evidence="1" key="2">
    <citation type="journal article" date="2024" name="Plant">
        <title>Genomic evolution and insights into agronomic trait innovations of Sesamum species.</title>
        <authorList>
            <person name="Miao H."/>
            <person name="Wang L."/>
            <person name="Qu L."/>
            <person name="Liu H."/>
            <person name="Sun Y."/>
            <person name="Le M."/>
            <person name="Wang Q."/>
            <person name="Wei S."/>
            <person name="Zheng Y."/>
            <person name="Lin W."/>
            <person name="Duan Y."/>
            <person name="Cao H."/>
            <person name="Xiong S."/>
            <person name="Wang X."/>
            <person name="Wei L."/>
            <person name="Li C."/>
            <person name="Ma Q."/>
            <person name="Ju M."/>
            <person name="Zhao R."/>
            <person name="Li G."/>
            <person name="Mu C."/>
            <person name="Tian Q."/>
            <person name="Mei H."/>
            <person name="Zhang T."/>
            <person name="Gao T."/>
            <person name="Zhang H."/>
        </authorList>
    </citation>
    <scope>NUCLEOTIDE SEQUENCE</scope>
    <source>
        <strain evidence="1">G01</strain>
    </source>
</reference>
<sequence length="163" mass="19120">MELYLGLPSKVARSKKELFSTIRDRIWQKISGWNTKLLSQAGREVMINAVLEAIPTYAMGYFRLPITLLWKIQSMISNFWWSNRSQHKIHWVAWQRLCESKLVGGMGFRQRCLFNLVMLAKQLWRIWRFLDRLMSRVLRACYLPYGDILTASMEPDPPSHGGA</sequence>
<evidence type="ECO:0008006" key="2">
    <source>
        <dbReference type="Google" id="ProtNLM"/>
    </source>
</evidence>
<dbReference type="PANTHER" id="PTHR33116:SF86">
    <property type="entry name" value="REVERSE TRANSCRIPTASE DOMAIN-CONTAINING PROTEIN"/>
    <property type="match status" value="1"/>
</dbReference>
<accession>A0AAW2QRM4</accession>
<proteinExistence type="predicted"/>
<comment type="caution">
    <text evidence="1">The sequence shown here is derived from an EMBL/GenBank/DDBJ whole genome shotgun (WGS) entry which is preliminary data.</text>
</comment>
<evidence type="ECO:0000313" key="1">
    <source>
        <dbReference type="EMBL" id="KAL0370536.1"/>
    </source>
</evidence>
<dbReference type="EMBL" id="JACGWK010000002">
    <property type="protein sequence ID" value="KAL0370536.1"/>
    <property type="molecule type" value="Genomic_DNA"/>
</dbReference>
<dbReference type="PANTHER" id="PTHR33116">
    <property type="entry name" value="REVERSE TRANSCRIPTASE ZINC-BINDING DOMAIN-CONTAINING PROTEIN-RELATED-RELATED"/>
    <property type="match status" value="1"/>
</dbReference>
<reference evidence="1" key="1">
    <citation type="submission" date="2020-06" db="EMBL/GenBank/DDBJ databases">
        <authorList>
            <person name="Li T."/>
            <person name="Hu X."/>
            <person name="Zhang T."/>
            <person name="Song X."/>
            <person name="Zhang H."/>
            <person name="Dai N."/>
            <person name="Sheng W."/>
            <person name="Hou X."/>
            <person name="Wei L."/>
        </authorList>
    </citation>
    <scope>NUCLEOTIDE SEQUENCE</scope>
    <source>
        <strain evidence="1">G01</strain>
        <tissue evidence="1">Leaf</tissue>
    </source>
</reference>
<dbReference type="AlphaFoldDB" id="A0AAW2QRM4"/>
<protein>
    <recommendedName>
        <fullName evidence="2">Reverse transcriptase</fullName>
    </recommendedName>
</protein>